<evidence type="ECO:0000256" key="2">
    <source>
        <dbReference type="ARBA" id="ARBA00023002"/>
    </source>
</evidence>
<keyword evidence="4" id="KW-1185">Reference proteome</keyword>
<dbReference type="PANTHER" id="PTHR42901:SF1">
    <property type="entry name" value="ALCOHOL DEHYDROGENASE"/>
    <property type="match status" value="1"/>
</dbReference>
<keyword evidence="2" id="KW-0560">Oxidoreductase</keyword>
<comment type="similarity">
    <text evidence="1">Belongs to the short-chain dehydrogenases/reductases (SDR) family.</text>
</comment>
<dbReference type="AlphaFoldDB" id="A0A2V1DJI3"/>
<dbReference type="STRING" id="97972.A0A2V1DJI3"/>
<reference evidence="3 4" key="1">
    <citation type="journal article" date="2018" name="Sci. Rep.">
        <title>Comparative genomics provides insights into the lifestyle and reveals functional heterogeneity of dark septate endophytic fungi.</title>
        <authorList>
            <person name="Knapp D.G."/>
            <person name="Nemeth J.B."/>
            <person name="Barry K."/>
            <person name="Hainaut M."/>
            <person name="Henrissat B."/>
            <person name="Johnson J."/>
            <person name="Kuo A."/>
            <person name="Lim J.H.P."/>
            <person name="Lipzen A."/>
            <person name="Nolan M."/>
            <person name="Ohm R.A."/>
            <person name="Tamas L."/>
            <person name="Grigoriev I.V."/>
            <person name="Spatafora J.W."/>
            <person name="Nagy L.G."/>
            <person name="Kovacs G.M."/>
        </authorList>
    </citation>
    <scope>NUCLEOTIDE SEQUENCE [LARGE SCALE GENOMIC DNA]</scope>
    <source>
        <strain evidence="3 4">DSE2036</strain>
    </source>
</reference>
<proteinExistence type="inferred from homology"/>
<dbReference type="PANTHER" id="PTHR42901">
    <property type="entry name" value="ALCOHOL DEHYDROGENASE"/>
    <property type="match status" value="1"/>
</dbReference>
<evidence type="ECO:0000256" key="1">
    <source>
        <dbReference type="ARBA" id="ARBA00006484"/>
    </source>
</evidence>
<protein>
    <submittedName>
        <fullName evidence="3">NAD(P)-binding protein</fullName>
    </submittedName>
</protein>
<dbReference type="OrthoDB" id="1933717at2759"/>
<evidence type="ECO:0000313" key="3">
    <source>
        <dbReference type="EMBL" id="PVH98356.1"/>
    </source>
</evidence>
<sequence>MADKFDDATTDFTSTIHREPYPAISPTKPSLSQAGKTVLITGGGVGVGKYIAHNFVLASVATIVIVGRRVNKLQETASELEATGKQAGHTVKVIFKGCDVTDDKEVERVWDDLAKEGVYVDVLVLNSAKDTASQTLFELGYEEVWAQFEANVKGPLHFAERFYKQSPKGAAKTKYLLNVSTAAIHMHGHPLIDTRPAYSVTKGAGTLTIQTLANRIPPEDMQILSYHPGSIYGRAWEDQGISRDAFPFDDDNLPGAFAVWAASKEASFLHGRYVFASWDVEELARGEFTSCFDADRDYLRITVKGLDWMKKI</sequence>
<dbReference type="SUPFAM" id="SSF51735">
    <property type="entry name" value="NAD(P)-binding Rossmann-fold domains"/>
    <property type="match status" value="1"/>
</dbReference>
<organism evidence="3 4">
    <name type="scientific">Periconia macrospinosa</name>
    <dbReference type="NCBI Taxonomy" id="97972"/>
    <lineage>
        <taxon>Eukaryota</taxon>
        <taxon>Fungi</taxon>
        <taxon>Dikarya</taxon>
        <taxon>Ascomycota</taxon>
        <taxon>Pezizomycotina</taxon>
        <taxon>Dothideomycetes</taxon>
        <taxon>Pleosporomycetidae</taxon>
        <taxon>Pleosporales</taxon>
        <taxon>Massarineae</taxon>
        <taxon>Periconiaceae</taxon>
        <taxon>Periconia</taxon>
    </lineage>
</organism>
<gene>
    <name evidence="3" type="ORF">DM02DRAFT_682388</name>
</gene>
<name>A0A2V1DJI3_9PLEO</name>
<dbReference type="Gene3D" id="3.40.50.720">
    <property type="entry name" value="NAD(P)-binding Rossmann-like Domain"/>
    <property type="match status" value="1"/>
</dbReference>
<dbReference type="InterPro" id="IPR002347">
    <property type="entry name" value="SDR_fam"/>
</dbReference>
<dbReference type="EMBL" id="KZ805415">
    <property type="protein sequence ID" value="PVH98356.1"/>
    <property type="molecule type" value="Genomic_DNA"/>
</dbReference>
<dbReference type="GO" id="GO:0016491">
    <property type="term" value="F:oxidoreductase activity"/>
    <property type="evidence" value="ECO:0007669"/>
    <property type="project" value="UniProtKB-KW"/>
</dbReference>
<dbReference type="Proteomes" id="UP000244855">
    <property type="component" value="Unassembled WGS sequence"/>
</dbReference>
<evidence type="ECO:0000313" key="4">
    <source>
        <dbReference type="Proteomes" id="UP000244855"/>
    </source>
</evidence>
<accession>A0A2V1DJI3</accession>
<dbReference type="CDD" id="cd05233">
    <property type="entry name" value="SDR_c"/>
    <property type="match status" value="1"/>
</dbReference>
<dbReference type="Pfam" id="PF00106">
    <property type="entry name" value="adh_short"/>
    <property type="match status" value="1"/>
</dbReference>
<dbReference type="InterPro" id="IPR036291">
    <property type="entry name" value="NAD(P)-bd_dom_sf"/>
</dbReference>